<accession>A0ABV3TG49</accession>
<feature type="signal peptide" evidence="7">
    <location>
        <begin position="1"/>
        <end position="21"/>
    </location>
</feature>
<name>A0ABV3TG49_9RHOB</name>
<feature type="region of interest" description="Disordered" evidence="6">
    <location>
        <begin position="110"/>
        <end position="152"/>
    </location>
</feature>
<evidence type="ECO:0000256" key="3">
    <source>
        <dbReference type="ARBA" id="ARBA00022448"/>
    </source>
</evidence>
<dbReference type="Gene3D" id="3.40.50.1980">
    <property type="entry name" value="Nitrogenase molybdenum iron protein domain"/>
    <property type="match status" value="2"/>
</dbReference>
<dbReference type="InterPro" id="IPR006127">
    <property type="entry name" value="ZnuA-like"/>
</dbReference>
<keyword evidence="5" id="KW-0864">Zinc transport</keyword>
<evidence type="ECO:0000313" key="9">
    <source>
        <dbReference type="Proteomes" id="UP001557465"/>
    </source>
</evidence>
<evidence type="ECO:0000256" key="7">
    <source>
        <dbReference type="SAM" id="SignalP"/>
    </source>
</evidence>
<protein>
    <recommendedName>
        <fullName evidence="2">High-affinity zinc uptake system protein ZnuA</fullName>
    </recommendedName>
</protein>
<keyword evidence="5" id="KW-0406">Ion transport</keyword>
<keyword evidence="4 7" id="KW-0732">Signal</keyword>
<dbReference type="SUPFAM" id="SSF53807">
    <property type="entry name" value="Helical backbone' metal receptor"/>
    <property type="match status" value="1"/>
</dbReference>
<feature type="chain" id="PRO_5046082995" description="High-affinity zinc uptake system protein ZnuA" evidence="7">
    <location>
        <begin position="22"/>
        <end position="325"/>
    </location>
</feature>
<evidence type="ECO:0000313" key="8">
    <source>
        <dbReference type="EMBL" id="MEX1660544.1"/>
    </source>
</evidence>
<keyword evidence="5" id="KW-0862">Zinc</keyword>
<dbReference type="RefSeq" id="WP_368390828.1">
    <property type="nucleotide sequence ID" value="NZ_JBFRYC010000001.1"/>
</dbReference>
<comment type="caution">
    <text evidence="8">The sequence shown here is derived from an EMBL/GenBank/DDBJ whole genome shotgun (WGS) entry which is preliminary data.</text>
</comment>
<dbReference type="Proteomes" id="UP001557465">
    <property type="component" value="Unassembled WGS sequence"/>
</dbReference>
<dbReference type="PANTHER" id="PTHR42953">
    <property type="entry name" value="HIGH-AFFINITY ZINC UPTAKE SYSTEM PROTEIN ZNUA-RELATED"/>
    <property type="match status" value="1"/>
</dbReference>
<dbReference type="PANTHER" id="PTHR42953:SF3">
    <property type="entry name" value="HIGH-AFFINITY ZINC UPTAKE SYSTEM PROTEIN ZNUA"/>
    <property type="match status" value="1"/>
</dbReference>
<proteinExistence type="inferred from homology"/>
<keyword evidence="3" id="KW-0813">Transport</keyword>
<evidence type="ECO:0000256" key="2">
    <source>
        <dbReference type="ARBA" id="ARBA00015915"/>
    </source>
</evidence>
<dbReference type="Pfam" id="PF01297">
    <property type="entry name" value="ZnuA"/>
    <property type="match status" value="1"/>
</dbReference>
<gene>
    <name evidence="8" type="ORF">AB4874_02625</name>
</gene>
<reference evidence="8 9" key="1">
    <citation type="journal article" date="2011" name="Int. J. Syst. Evol. Microbiol.">
        <title>Zhongshania antarctica gen. nov., sp. nov. and Zhongshania guokunii sp. nov., gammaproteobacteria respectively isolated from coastal attached (fast) ice and surface seawater of the Antarctic.</title>
        <authorList>
            <person name="Li H.J."/>
            <person name="Zhang X.Y."/>
            <person name="Chen C.X."/>
            <person name="Zhang Y.J."/>
            <person name="Gao Z.M."/>
            <person name="Yu Y."/>
            <person name="Chen X.L."/>
            <person name="Chen B."/>
            <person name="Zhang Y.Z."/>
        </authorList>
    </citation>
    <scope>NUCLEOTIDE SEQUENCE [LARGE SCALE GENOMIC DNA]</scope>
    <source>
        <strain evidence="8 9">15-R06ZXC-3</strain>
    </source>
</reference>
<evidence type="ECO:0000256" key="1">
    <source>
        <dbReference type="ARBA" id="ARBA00011028"/>
    </source>
</evidence>
<evidence type="ECO:0000256" key="4">
    <source>
        <dbReference type="ARBA" id="ARBA00022729"/>
    </source>
</evidence>
<dbReference type="InterPro" id="IPR050492">
    <property type="entry name" value="Bact_metal-bind_prot9"/>
</dbReference>
<evidence type="ECO:0000256" key="5">
    <source>
        <dbReference type="ARBA" id="ARBA00022906"/>
    </source>
</evidence>
<evidence type="ECO:0000256" key="6">
    <source>
        <dbReference type="SAM" id="MobiDB-lite"/>
    </source>
</evidence>
<comment type="similarity">
    <text evidence="1">Belongs to the bacterial solute-binding protein 9 family.</text>
</comment>
<keyword evidence="9" id="KW-1185">Reference proteome</keyword>
<dbReference type="EMBL" id="JBFRYC010000001">
    <property type="protein sequence ID" value="MEX1660544.1"/>
    <property type="molecule type" value="Genomic_DNA"/>
</dbReference>
<sequence>MRFIIPLSIAAFGTFASLAQAEVPKVVTDIPPVQSLVAQVMGNLGTPSVLLGQNSDAHHYQLKPSQAGALQDAGLIVWIGPRLTPWLERALNGINAQDHALTLLGAPGSHTRQFSAADPHDHSADLDEDEDHDAHDTHATEATQTDANTDPHAWLDPDNAKVWLGLIAQDLGKLDPEHAQTYAANAKAAQERISAMDTRIKAQFAPVQDKAFLVYHAAYGYLADHYELNVAGALSPSDATAPGAAHMISLRKEATATVPAAKIYCAFPEAQHDPKMVDILVDGTPVKLGGALDPSGSSLTYGPGLYEALMQKTADTITTCLSSQD</sequence>
<organism evidence="8 9">
    <name type="scientific">Thioclava arctica</name>
    <dbReference type="NCBI Taxonomy" id="3238301"/>
    <lineage>
        <taxon>Bacteria</taxon>
        <taxon>Pseudomonadati</taxon>
        <taxon>Pseudomonadota</taxon>
        <taxon>Alphaproteobacteria</taxon>
        <taxon>Rhodobacterales</taxon>
        <taxon>Paracoccaceae</taxon>
        <taxon>Thioclava</taxon>
    </lineage>
</organism>